<protein>
    <submittedName>
        <fullName evidence="1">Uncharacterized protein</fullName>
    </submittedName>
</protein>
<organism evidence="1">
    <name type="scientific">Siphoviridae sp. ctgaU3</name>
    <dbReference type="NCBI Taxonomy" id="2825609"/>
    <lineage>
        <taxon>Viruses</taxon>
        <taxon>Duplodnaviria</taxon>
        <taxon>Heunggongvirae</taxon>
        <taxon>Uroviricota</taxon>
        <taxon>Caudoviricetes</taxon>
    </lineage>
</organism>
<evidence type="ECO:0000313" key="1">
    <source>
        <dbReference type="EMBL" id="DAF98703.1"/>
    </source>
</evidence>
<name>A0A8S5UW37_9CAUD</name>
<proteinExistence type="predicted"/>
<sequence>MKAFTARHTGMLSLQPNPSPEGAAAIPVYVKSDNNRVLIWHPTDSECISDPLAPIGEEVTYSQAGAADTTAVRTSVGADIISDETGHVAVRGRIVEANEESFSAGLTTLSTSAGTLDRWGQSAEPLSYTITYRTKGRADYETLRELAQRPGYLIVAHDGDACTIPSCTVRPIRVVAVQKATAQQTESRVAGTVQWELSVTERPSEMVRHTEQWLGLYGTRTGSWAPCVTWGEWLDWEEKLRAGDVKREVTYLWGGTTHPEDDKLLGDGISENWSPHGRPTRGGGDRTVTPKAGTSAFRQVPVGHTVEVSAYVRRIGGDPDLSNVSVGLWLSNGRGSDSTKRSFDHPSQQVRGKPDANRWALLKATTTIVAGADWVAPCLLLDGVSPATVEFAEVGVADLSVSSIPDIAGRTYSDVCRYVAGMPS</sequence>
<reference evidence="1" key="1">
    <citation type="journal article" date="2021" name="Proc. Natl. Acad. Sci. U.S.A.">
        <title>A Catalog of Tens of Thousands of Viruses from Human Metagenomes Reveals Hidden Associations with Chronic Diseases.</title>
        <authorList>
            <person name="Tisza M.J."/>
            <person name="Buck C.B."/>
        </authorList>
    </citation>
    <scope>NUCLEOTIDE SEQUENCE</scope>
    <source>
        <strain evidence="1">CtgaU3</strain>
    </source>
</reference>
<dbReference type="EMBL" id="BK016153">
    <property type="protein sequence ID" value="DAF98703.1"/>
    <property type="molecule type" value="Genomic_DNA"/>
</dbReference>
<accession>A0A8S5UW37</accession>